<dbReference type="PANTHER" id="PTHR42923:SF47">
    <property type="entry name" value="BLR3003 PROTEIN"/>
    <property type="match status" value="1"/>
</dbReference>
<dbReference type="InterPro" id="IPR036188">
    <property type="entry name" value="FAD/NAD-bd_sf"/>
</dbReference>
<dbReference type="OrthoDB" id="7849608at2"/>
<organism evidence="2 3">
    <name type="scientific">Methylotenera mobilis (strain JLW8 / ATCC BAA-1282 / DSM 17540)</name>
    <dbReference type="NCBI Taxonomy" id="583345"/>
    <lineage>
        <taxon>Bacteria</taxon>
        <taxon>Pseudomonadati</taxon>
        <taxon>Pseudomonadota</taxon>
        <taxon>Betaproteobacteria</taxon>
        <taxon>Nitrosomonadales</taxon>
        <taxon>Methylophilaceae</taxon>
        <taxon>Methylotenera</taxon>
    </lineage>
</organism>
<reference evidence="3" key="1">
    <citation type="submission" date="2009-07" db="EMBL/GenBank/DDBJ databases">
        <title>Complete sequence of Methylotenera mobilis JLW8.</title>
        <authorList>
            <consortium name="US DOE Joint Genome Institute"/>
            <person name="Lucas S."/>
            <person name="Copeland A."/>
            <person name="Lapidus A."/>
            <person name="Glavina del Rio T."/>
            <person name="Tice H."/>
            <person name="Bruce D."/>
            <person name="Goodwin L."/>
            <person name="Pitluck S."/>
            <person name="LaButti K.M."/>
            <person name="Clum A."/>
            <person name="Larimer F."/>
            <person name="Land M."/>
            <person name="Hauser L."/>
            <person name="Kyrpides N."/>
            <person name="Mikhailova N."/>
            <person name="Kayluzhnaya M."/>
            <person name="Chistoserdova L."/>
        </authorList>
    </citation>
    <scope>NUCLEOTIDE SEQUENCE [LARGE SCALE GENOMIC DNA]</scope>
    <source>
        <strain evidence="3">JLW8 / ATCC BAA-1282 / DSM 17540</strain>
    </source>
</reference>
<dbReference type="EMBL" id="CP001672">
    <property type="protein sequence ID" value="ACT48084.1"/>
    <property type="molecule type" value="Genomic_DNA"/>
</dbReference>
<dbReference type="AlphaFoldDB" id="C6WVY5"/>
<dbReference type="KEGG" id="mmb:Mmol_1178"/>
<gene>
    <name evidence="2" type="ordered locus">Mmol_1178</name>
</gene>
<protein>
    <submittedName>
        <fullName evidence="2">Squalene-associated FAD-dependent desaturase</fullName>
    </submittedName>
</protein>
<keyword evidence="3" id="KW-1185">Reference proteome</keyword>
<dbReference type="InterPro" id="IPR017830">
    <property type="entry name" value="SQase_HpnE"/>
</dbReference>
<dbReference type="InterPro" id="IPR002937">
    <property type="entry name" value="Amino_oxidase"/>
</dbReference>
<dbReference type="HOGENOM" id="CLU_022687_2_1_4"/>
<dbReference type="PANTHER" id="PTHR42923">
    <property type="entry name" value="PROTOPORPHYRINOGEN OXIDASE"/>
    <property type="match status" value="1"/>
</dbReference>
<dbReference type="Pfam" id="PF01593">
    <property type="entry name" value="Amino_oxidase"/>
    <property type="match status" value="1"/>
</dbReference>
<proteinExistence type="predicted"/>
<feature type="domain" description="Amine oxidase" evidence="1">
    <location>
        <begin position="15"/>
        <end position="438"/>
    </location>
</feature>
<dbReference type="RefSeq" id="WP_015832119.1">
    <property type="nucleotide sequence ID" value="NC_012968.1"/>
</dbReference>
<dbReference type="SUPFAM" id="SSF51905">
    <property type="entry name" value="FAD/NAD(P)-binding domain"/>
    <property type="match status" value="1"/>
</dbReference>
<dbReference type="Proteomes" id="UP000002742">
    <property type="component" value="Chromosome"/>
</dbReference>
<evidence type="ECO:0000259" key="1">
    <source>
        <dbReference type="Pfam" id="PF01593"/>
    </source>
</evidence>
<dbReference type="InterPro" id="IPR050464">
    <property type="entry name" value="Zeta_carotene_desat/Oxidored"/>
</dbReference>
<dbReference type="NCBIfam" id="TIGR03467">
    <property type="entry name" value="HpnE"/>
    <property type="match status" value="1"/>
</dbReference>
<dbReference type="STRING" id="583345.Mmol_1178"/>
<name>C6WVY5_METML</name>
<evidence type="ECO:0000313" key="3">
    <source>
        <dbReference type="Proteomes" id="UP000002742"/>
    </source>
</evidence>
<sequence length="442" mass="48764">MNTHQHIAIIGGGCAGLSAAATLTERGYAVTLFEASSQLGGRARSVVVENKDLLQLLDNGQHILLGAYNATLSLLEKAGVKEEEAFLRLPLQLNMQSALTKATLSLKSAHYLPAPLNLLVGFLFSKGLTFGERIAALKFMRYLQASGYEIHNDLSLASFLKQHKQSRKLIQMLWEPLCLAALNTPLKKASSRIFLNVLRDTFSGHKKNSDFLIPKLELSKIISQPLAHYIQAKGGTIKLNHRIRSLVEADHGFHLETKHGMLHFSHVIVATSPARTDKLLAQLPKLKASQDKTHHYQYQPIYTVYLQYPVETKLPQVMTGLTNSTSQWVFDRGELCGEKGLLAVIVSAEGAHQKLTQDALALSVANELKQVFPHLPKPLWHKVIAEKRATFACLPDLARPTNRTAQNNLYLAGDYTYASYPATIEGAVRSGIYCANLIANAS</sequence>
<dbReference type="eggNOG" id="COG1232">
    <property type="taxonomic scope" value="Bacteria"/>
</dbReference>
<reference evidence="2 3" key="2">
    <citation type="journal article" date="2011" name="J. Bacteriol.">
        <title>Genomes of three methylotrophs from a single niche uncover genetic and metabolic divergence of Methylophilaceae.</title>
        <authorList>
            <person name="Lapidus A."/>
            <person name="Clum A."/>
            <person name="Labutti K."/>
            <person name="Kaluzhnaya M.G."/>
            <person name="Lim S."/>
            <person name="Beck D.A."/>
            <person name="Glavina Del Rio T."/>
            <person name="Nolan M."/>
            <person name="Mavromatis K."/>
            <person name="Huntemann M."/>
            <person name="Lucas S."/>
            <person name="Lidstrom M.E."/>
            <person name="Ivanova N."/>
            <person name="Chistoserdova L."/>
        </authorList>
    </citation>
    <scope>NUCLEOTIDE SEQUENCE [LARGE SCALE GENOMIC DNA]</scope>
    <source>
        <strain evidence="3">JLW8 / ATCC BAA-1282 / DSM 17540</strain>
    </source>
</reference>
<accession>C6WVY5</accession>
<evidence type="ECO:0000313" key="2">
    <source>
        <dbReference type="EMBL" id="ACT48084.1"/>
    </source>
</evidence>
<dbReference type="Gene3D" id="3.50.50.60">
    <property type="entry name" value="FAD/NAD(P)-binding domain"/>
    <property type="match status" value="1"/>
</dbReference>
<dbReference type="GO" id="GO:0016491">
    <property type="term" value="F:oxidoreductase activity"/>
    <property type="evidence" value="ECO:0007669"/>
    <property type="project" value="InterPro"/>
</dbReference>